<keyword evidence="4" id="KW-1185">Reference proteome</keyword>
<dbReference type="PANTHER" id="PTHR38795">
    <property type="entry name" value="DUF6604 DOMAIN-CONTAINING PROTEIN"/>
    <property type="match status" value="1"/>
</dbReference>
<feature type="region of interest" description="Disordered" evidence="1">
    <location>
        <begin position="36"/>
        <end position="66"/>
    </location>
</feature>
<proteinExistence type="predicted"/>
<evidence type="ECO:0000256" key="1">
    <source>
        <dbReference type="SAM" id="MobiDB-lite"/>
    </source>
</evidence>
<dbReference type="Proteomes" id="UP000286045">
    <property type="component" value="Unassembled WGS sequence"/>
</dbReference>
<dbReference type="Pfam" id="PF20253">
    <property type="entry name" value="DUF6604"/>
    <property type="match status" value="1"/>
</dbReference>
<dbReference type="STRING" id="363999.A0A439CQR6"/>
<feature type="domain" description="DUF6604" evidence="2">
    <location>
        <begin position="12"/>
        <end position="239"/>
    </location>
</feature>
<evidence type="ECO:0000313" key="4">
    <source>
        <dbReference type="Proteomes" id="UP000286045"/>
    </source>
</evidence>
<dbReference type="PANTHER" id="PTHR38795:SF1">
    <property type="entry name" value="DUF6604 DOMAIN-CONTAINING PROTEIN"/>
    <property type="match status" value="1"/>
</dbReference>
<name>A0A439CQR6_9PEZI</name>
<evidence type="ECO:0000313" key="3">
    <source>
        <dbReference type="EMBL" id="RWA04499.1"/>
    </source>
</evidence>
<evidence type="ECO:0000259" key="2">
    <source>
        <dbReference type="Pfam" id="PF20253"/>
    </source>
</evidence>
<dbReference type="AlphaFoldDB" id="A0A439CQR6"/>
<organism evidence="3 4">
    <name type="scientific">Xylaria grammica</name>
    <dbReference type="NCBI Taxonomy" id="363999"/>
    <lineage>
        <taxon>Eukaryota</taxon>
        <taxon>Fungi</taxon>
        <taxon>Dikarya</taxon>
        <taxon>Ascomycota</taxon>
        <taxon>Pezizomycotina</taxon>
        <taxon>Sordariomycetes</taxon>
        <taxon>Xylariomycetidae</taxon>
        <taxon>Xylariales</taxon>
        <taxon>Xylariaceae</taxon>
        <taxon>Xylaria</taxon>
    </lineage>
</organism>
<accession>A0A439CQR6</accession>
<feature type="compositionally biased region" description="Basic residues" evidence="1">
    <location>
        <begin position="52"/>
        <end position="65"/>
    </location>
</feature>
<dbReference type="EMBL" id="RYZI01000560">
    <property type="protein sequence ID" value="RWA04499.1"/>
    <property type="molecule type" value="Genomic_DNA"/>
</dbReference>
<dbReference type="InterPro" id="IPR046539">
    <property type="entry name" value="DUF6604"/>
</dbReference>
<protein>
    <recommendedName>
        <fullName evidence="2">DUF6604 domain-containing protein</fullName>
    </recommendedName>
</protein>
<reference evidence="3 4" key="1">
    <citation type="submission" date="2018-12" db="EMBL/GenBank/DDBJ databases">
        <title>Draft genome sequence of Xylaria grammica IHI A82.</title>
        <authorList>
            <person name="Buettner E."/>
            <person name="Kellner H."/>
        </authorList>
    </citation>
    <scope>NUCLEOTIDE SEQUENCE [LARGE SCALE GENOMIC DNA]</scope>
    <source>
        <strain evidence="3 4">IHI A82</strain>
    </source>
</reference>
<sequence>MRPPVLAGSYEQYKQDTEFVRDWLVSTARSLQCPKNLLPTTTPITQPEPGGRRKGKARTQAKKRVTSSTLKFPTKNFILLAAYIATKAVSVPHTFRTRIDHAIALRVTHGINFNDYGHPTNRTSDAGHQHFIEVLKGVREALKPLQSINDTDHSFPNTLDIDAPAEPRDSYDISKPEEWTNFENAFFALTAVVNDSNKMRDRVRWIWSNYRTGRFDLATAAIATDTAIELVGNMMEDALPLLKQCGGIRNMMEKLYVHQCLAKGWDETDLMVVGNAFNYATYDVANGTYFSTYRLLESFTSLATDIIPLAKAAAFVRYNVTSDRSCKTGQEKYENDRALLMQFIPELMTAIRGVRDWPVIDKFMRGIEELRKTKEVPFAAVFAAQIFLDITYELGSDVQQPFHTLIKHISFIDNDIELHFKHHANLKIDTWPACNDDQMRELQRNVRLALLLPIFFQGGETPTTPDECLRTFCSQIGISGVAMSNRRFEKTPLASRAEPRRLVWGSPILSMFKTRYVNNENHAGLTPNEVHQIIERSLFEKEGSEENGTLMMFQIEDPGKLEKTHRLNDRQQRGVAKGPYIRPEQLIKDLVFVLDAETFEFSFPYLHMHRSCWQLLRAVQQSCDALLTQLYNPIYLECESQLPRIVGYILAAASTKITTVDCRLLEKAAEAIDKYIGKEAGGFIVTQVLEQQLGMPVRCGTNDSEDKDKNPAI</sequence>
<gene>
    <name evidence="3" type="ORF">EKO27_g10609</name>
</gene>
<comment type="caution">
    <text evidence="3">The sequence shown here is derived from an EMBL/GenBank/DDBJ whole genome shotgun (WGS) entry which is preliminary data.</text>
</comment>